<evidence type="ECO:0000313" key="2">
    <source>
        <dbReference type="Proteomes" id="UP000756921"/>
    </source>
</evidence>
<gene>
    <name evidence="1" type="ORF">PMIN01_12647</name>
</gene>
<protein>
    <submittedName>
        <fullName evidence="1">Uncharacterized protein</fullName>
    </submittedName>
</protein>
<dbReference type="OrthoDB" id="10562751at2759"/>
<dbReference type="AlphaFoldDB" id="A0A9P6G4J6"/>
<organism evidence="1 2">
    <name type="scientific">Paraphaeosphaeria minitans</name>
    <dbReference type="NCBI Taxonomy" id="565426"/>
    <lineage>
        <taxon>Eukaryota</taxon>
        <taxon>Fungi</taxon>
        <taxon>Dikarya</taxon>
        <taxon>Ascomycota</taxon>
        <taxon>Pezizomycotina</taxon>
        <taxon>Dothideomycetes</taxon>
        <taxon>Pleosporomycetidae</taxon>
        <taxon>Pleosporales</taxon>
        <taxon>Massarineae</taxon>
        <taxon>Didymosphaeriaceae</taxon>
        <taxon>Paraphaeosphaeria</taxon>
    </lineage>
</organism>
<name>A0A9P6G4J6_9PLEO</name>
<dbReference type="EMBL" id="WJXW01000017">
    <property type="protein sequence ID" value="KAF9728957.1"/>
    <property type="molecule type" value="Genomic_DNA"/>
</dbReference>
<accession>A0A9P6G4J6</accession>
<dbReference type="Proteomes" id="UP000756921">
    <property type="component" value="Unassembled WGS sequence"/>
</dbReference>
<sequence length="61" mass="6627">MAVATPPCSILPLPLPRYLSNIDEARSVHASWQLSSAVVQQPPANMRAPVTYRSRGPGAWI</sequence>
<keyword evidence="2" id="KW-1185">Reference proteome</keyword>
<proteinExistence type="predicted"/>
<comment type="caution">
    <text evidence="1">The sequence shown here is derived from an EMBL/GenBank/DDBJ whole genome shotgun (WGS) entry which is preliminary data.</text>
</comment>
<reference evidence="1" key="1">
    <citation type="journal article" date="2020" name="Mol. Plant Microbe Interact.">
        <title>Genome Sequence of the Biocontrol Agent Coniothyrium minitans strain Conio (IMI 134523).</title>
        <authorList>
            <person name="Patel D."/>
            <person name="Shittu T.A."/>
            <person name="Baroncelli R."/>
            <person name="Muthumeenakshi S."/>
            <person name="Osborne T.H."/>
            <person name="Janganan T.K."/>
            <person name="Sreenivasaprasad S."/>
        </authorList>
    </citation>
    <scope>NUCLEOTIDE SEQUENCE</scope>
    <source>
        <strain evidence="1">Conio</strain>
    </source>
</reference>
<evidence type="ECO:0000313" key="1">
    <source>
        <dbReference type="EMBL" id="KAF9728957.1"/>
    </source>
</evidence>